<dbReference type="EMBL" id="CP011568">
    <property type="protein sequence ID" value="AKJ66939.1"/>
    <property type="molecule type" value="Genomic_DNA"/>
</dbReference>
<protein>
    <submittedName>
        <fullName evidence="2">Uncharacterized protein</fullName>
    </submittedName>
</protein>
<evidence type="ECO:0000256" key="1">
    <source>
        <dbReference type="SAM" id="MobiDB-lite"/>
    </source>
</evidence>
<dbReference type="KEGG" id="ptx:ABW99_00515"/>
<evidence type="ECO:0000313" key="3">
    <source>
        <dbReference type="Proteomes" id="UP000036700"/>
    </source>
</evidence>
<gene>
    <name evidence="2" type="ORF">ABW99_00515</name>
</gene>
<dbReference type="STRING" id="445709.ABW99_00515"/>
<keyword evidence="3" id="KW-1185">Reference proteome</keyword>
<dbReference type="RefSeq" id="WP_047212458.1">
    <property type="nucleotide sequence ID" value="NZ_CP011568.3"/>
</dbReference>
<organism evidence="2 3">
    <name type="scientific">Pandoraea thiooxydans</name>
    <dbReference type="NCBI Taxonomy" id="445709"/>
    <lineage>
        <taxon>Bacteria</taxon>
        <taxon>Pseudomonadati</taxon>
        <taxon>Pseudomonadota</taxon>
        <taxon>Betaproteobacteria</taxon>
        <taxon>Burkholderiales</taxon>
        <taxon>Burkholderiaceae</taxon>
        <taxon>Pandoraea</taxon>
    </lineage>
</organism>
<dbReference type="PATRIC" id="fig|445709.3.peg.120"/>
<evidence type="ECO:0000313" key="2">
    <source>
        <dbReference type="EMBL" id="AKJ66939.1"/>
    </source>
</evidence>
<sequence>MHPLIRDEEDDTMLMPPPNERPDLYDDYDGQSYSPTSAQYLIAVTPDPVKRTIEQMHGKPFAEIAEEMEADSWRTALIYYVVDGAVFRKLPGRPLDLFDQTTGRFDSYKGDASLIKLGMPMDIAQARLHMQVEPDPDKPA</sequence>
<proteinExistence type="predicted"/>
<reference evidence="3" key="1">
    <citation type="submission" date="2015-06" db="EMBL/GenBank/DDBJ databases">
        <authorList>
            <person name="Lim Y.L."/>
            <person name="Ee R."/>
            <person name="Yong D."/>
            <person name="How K.Y."/>
            <person name="Yin W.F."/>
            <person name="Chan K.G."/>
        </authorList>
    </citation>
    <scope>NUCLEOTIDE SEQUENCE [LARGE SCALE GENOMIC DNA]</scope>
    <source>
        <strain evidence="3">DSM 25325</strain>
    </source>
</reference>
<accession>A0A0G3ELU3</accession>
<dbReference type="AlphaFoldDB" id="A0A0G3ELU3"/>
<feature type="region of interest" description="Disordered" evidence="1">
    <location>
        <begin position="1"/>
        <end position="21"/>
    </location>
</feature>
<name>A0A0G3ELU3_9BURK</name>
<dbReference type="Proteomes" id="UP000036700">
    <property type="component" value="Chromosome"/>
</dbReference>